<keyword evidence="4 7" id="KW-0812">Transmembrane</keyword>
<comment type="similarity">
    <text evidence="2">Belongs to the CPA3 antiporters (TC 2.A.63) subunit E family.</text>
</comment>
<name>A0A2A9EPD4_9MICO</name>
<dbReference type="GO" id="GO:0005886">
    <property type="term" value="C:plasma membrane"/>
    <property type="evidence" value="ECO:0007669"/>
    <property type="project" value="UniProtKB-SubCell"/>
</dbReference>
<gene>
    <name evidence="8" type="ORF">ATJ97_2610</name>
</gene>
<organism evidence="8 9">
    <name type="scientific">Georgenia soli</name>
    <dbReference type="NCBI Taxonomy" id="638953"/>
    <lineage>
        <taxon>Bacteria</taxon>
        <taxon>Bacillati</taxon>
        <taxon>Actinomycetota</taxon>
        <taxon>Actinomycetes</taxon>
        <taxon>Micrococcales</taxon>
        <taxon>Bogoriellaceae</taxon>
        <taxon>Georgenia</taxon>
    </lineage>
</organism>
<keyword evidence="5 7" id="KW-1133">Transmembrane helix</keyword>
<dbReference type="GO" id="GO:0008324">
    <property type="term" value="F:monoatomic cation transmembrane transporter activity"/>
    <property type="evidence" value="ECO:0007669"/>
    <property type="project" value="InterPro"/>
</dbReference>
<feature type="transmembrane region" description="Helical" evidence="7">
    <location>
        <begin position="43"/>
        <end position="60"/>
    </location>
</feature>
<dbReference type="PANTHER" id="PTHR34584:SF1">
    <property type="entry name" value="NA(+)_H(+) ANTIPORTER SUBUNIT E1"/>
    <property type="match status" value="1"/>
</dbReference>
<feature type="transmembrane region" description="Helical" evidence="7">
    <location>
        <begin position="21"/>
        <end position="37"/>
    </location>
</feature>
<evidence type="ECO:0000256" key="4">
    <source>
        <dbReference type="ARBA" id="ARBA00022692"/>
    </source>
</evidence>
<dbReference type="AlphaFoldDB" id="A0A2A9EPD4"/>
<dbReference type="NCBIfam" id="NF006521">
    <property type="entry name" value="PRK08965.1-5"/>
    <property type="match status" value="1"/>
</dbReference>
<evidence type="ECO:0000313" key="8">
    <source>
        <dbReference type="EMBL" id="PFG40089.1"/>
    </source>
</evidence>
<dbReference type="PANTHER" id="PTHR34584">
    <property type="entry name" value="NA(+)/H(+) ANTIPORTER SUBUNIT E1"/>
    <property type="match status" value="1"/>
</dbReference>
<sequence length="206" mass="22703">MSNPTGAPTADRRRQRWPRSSWGMLAWLTAVWVLLWGDITLANVVAGLGIALLVTTLAPLPRTPFDGRFRPWGVTRLMVKFAYDVVVASLQISWMALTGRKPQGAVIRVRLRSHSDTYLTATAGFTSLVPGSIVVEAHRVTGTLYIHVFDVRLHGGLDTAHRIVLEQEERILRAVASREELIDAGYVPGSSPRAGRITKSAGEVRR</sequence>
<protein>
    <submittedName>
        <fullName evidence="8">Multisubunit sodium/proton antiporter MrpE subunit</fullName>
    </submittedName>
</protein>
<evidence type="ECO:0000256" key="7">
    <source>
        <dbReference type="SAM" id="Phobius"/>
    </source>
</evidence>
<dbReference type="EMBL" id="PDJI01000004">
    <property type="protein sequence ID" value="PFG40089.1"/>
    <property type="molecule type" value="Genomic_DNA"/>
</dbReference>
<evidence type="ECO:0000256" key="3">
    <source>
        <dbReference type="ARBA" id="ARBA00022475"/>
    </source>
</evidence>
<comment type="subcellular location">
    <subcellularLocation>
        <location evidence="1">Cell membrane</location>
        <topology evidence="1">Multi-pass membrane protein</topology>
    </subcellularLocation>
</comment>
<keyword evidence="3" id="KW-1003">Cell membrane</keyword>
<reference evidence="8 9" key="1">
    <citation type="submission" date="2017-10" db="EMBL/GenBank/DDBJ databases">
        <title>Sequencing the genomes of 1000 actinobacteria strains.</title>
        <authorList>
            <person name="Klenk H.-P."/>
        </authorList>
    </citation>
    <scope>NUCLEOTIDE SEQUENCE [LARGE SCALE GENOMIC DNA]</scope>
    <source>
        <strain evidence="8 9">DSM 21838</strain>
    </source>
</reference>
<proteinExistence type="inferred from homology"/>
<evidence type="ECO:0000256" key="5">
    <source>
        <dbReference type="ARBA" id="ARBA00022989"/>
    </source>
</evidence>
<accession>A0A2A9EPD4</accession>
<keyword evidence="9" id="KW-1185">Reference proteome</keyword>
<dbReference type="Pfam" id="PF01899">
    <property type="entry name" value="MNHE"/>
    <property type="match status" value="1"/>
</dbReference>
<dbReference type="OrthoDB" id="3556991at2"/>
<keyword evidence="6 7" id="KW-0472">Membrane</keyword>
<dbReference type="InterPro" id="IPR002758">
    <property type="entry name" value="Cation_antiport_E"/>
</dbReference>
<evidence type="ECO:0000313" key="9">
    <source>
        <dbReference type="Proteomes" id="UP000222106"/>
    </source>
</evidence>
<evidence type="ECO:0000256" key="1">
    <source>
        <dbReference type="ARBA" id="ARBA00004651"/>
    </source>
</evidence>
<comment type="caution">
    <text evidence="8">The sequence shown here is derived from an EMBL/GenBank/DDBJ whole genome shotgun (WGS) entry which is preliminary data.</text>
</comment>
<evidence type="ECO:0000256" key="6">
    <source>
        <dbReference type="ARBA" id="ARBA00023136"/>
    </source>
</evidence>
<dbReference type="RefSeq" id="WP_098484073.1">
    <property type="nucleotide sequence ID" value="NZ_PDJI01000004.1"/>
</dbReference>
<evidence type="ECO:0000256" key="2">
    <source>
        <dbReference type="ARBA" id="ARBA00006228"/>
    </source>
</evidence>
<dbReference type="Proteomes" id="UP000222106">
    <property type="component" value="Unassembled WGS sequence"/>
</dbReference>